<evidence type="ECO:0000313" key="6">
    <source>
        <dbReference type="EMBL" id="MCY1076425.1"/>
    </source>
</evidence>
<keyword evidence="3" id="KW-0238">DNA-binding</keyword>
<dbReference type="EMBL" id="JAPNKA010000001">
    <property type="protein sequence ID" value="MCY1076425.1"/>
    <property type="molecule type" value="Genomic_DNA"/>
</dbReference>
<dbReference type="InterPro" id="IPR036390">
    <property type="entry name" value="WH_DNA-bd_sf"/>
</dbReference>
<organism evidence="6 7">
    <name type="scientific">Archangium lansingense</name>
    <dbReference type="NCBI Taxonomy" id="2995310"/>
    <lineage>
        <taxon>Bacteria</taxon>
        <taxon>Pseudomonadati</taxon>
        <taxon>Myxococcota</taxon>
        <taxon>Myxococcia</taxon>
        <taxon>Myxococcales</taxon>
        <taxon>Cystobacterineae</taxon>
        <taxon>Archangiaceae</taxon>
        <taxon>Archangium</taxon>
    </lineage>
</organism>
<sequence>MDLDPRYLEVFFTVCREGGFGRAAAAMHRTQPAISYQIRMLEQQLGTQLVERGRRELLLTPDGKRLREFCERFFGEFGRLAASFSEGIPTYEEPLQIAAVSGFGRYVLFPLLSEPRFSELRYSLRFPTAEEVFEALEEGTCDLGVVYVPRVSRLLRVEPLRREELVLIAPPGFDVSARALQSVKAYESLPFITYDECEYVFGQWFDVLFGKQPATMRSVFHFEELEEVLGTVALGRGVSVVPDHVAAHAVQQGRVKVLRPTSRRVTNAIYGMLRAGAAPHPGVERLIEALRERQAPTRASRR</sequence>
<evidence type="ECO:0000256" key="4">
    <source>
        <dbReference type="ARBA" id="ARBA00023163"/>
    </source>
</evidence>
<proteinExistence type="inferred from homology"/>
<comment type="similarity">
    <text evidence="1">Belongs to the LysR transcriptional regulatory family.</text>
</comment>
<evidence type="ECO:0000256" key="2">
    <source>
        <dbReference type="ARBA" id="ARBA00023015"/>
    </source>
</evidence>
<dbReference type="InterPro" id="IPR000847">
    <property type="entry name" value="LysR_HTH_N"/>
</dbReference>
<dbReference type="PANTHER" id="PTHR30126">
    <property type="entry name" value="HTH-TYPE TRANSCRIPTIONAL REGULATOR"/>
    <property type="match status" value="1"/>
</dbReference>
<dbReference type="Gene3D" id="1.10.10.10">
    <property type="entry name" value="Winged helix-like DNA-binding domain superfamily/Winged helix DNA-binding domain"/>
    <property type="match status" value="1"/>
</dbReference>
<evidence type="ECO:0000256" key="3">
    <source>
        <dbReference type="ARBA" id="ARBA00023125"/>
    </source>
</evidence>
<dbReference type="RefSeq" id="WP_267535316.1">
    <property type="nucleotide sequence ID" value="NZ_JAPNKA010000001.1"/>
</dbReference>
<name>A0ABT4A448_9BACT</name>
<comment type="caution">
    <text evidence="6">The sequence shown here is derived from an EMBL/GenBank/DDBJ whole genome shotgun (WGS) entry which is preliminary data.</text>
</comment>
<dbReference type="InterPro" id="IPR005119">
    <property type="entry name" value="LysR_subst-bd"/>
</dbReference>
<feature type="domain" description="HTH lysR-type" evidence="5">
    <location>
        <begin position="1"/>
        <end position="60"/>
    </location>
</feature>
<dbReference type="SUPFAM" id="SSF46785">
    <property type="entry name" value="Winged helix' DNA-binding domain"/>
    <property type="match status" value="1"/>
</dbReference>
<dbReference type="Gene3D" id="3.40.190.290">
    <property type="match status" value="1"/>
</dbReference>
<protein>
    <submittedName>
        <fullName evidence="6">LysR family transcriptional regulator</fullName>
    </submittedName>
</protein>
<keyword evidence="4" id="KW-0804">Transcription</keyword>
<reference evidence="6 7" key="1">
    <citation type="submission" date="2022-11" db="EMBL/GenBank/DDBJ databases">
        <title>Minimal conservation of predation-associated metabolite biosynthetic gene clusters underscores biosynthetic potential of Myxococcota including descriptions for ten novel species: Archangium lansinium sp. nov., Myxococcus landrumus sp. nov., Nannocystis bai.</title>
        <authorList>
            <person name="Ahearne A."/>
            <person name="Stevens C."/>
            <person name="Phillips K."/>
        </authorList>
    </citation>
    <scope>NUCLEOTIDE SEQUENCE [LARGE SCALE GENOMIC DNA]</scope>
    <source>
        <strain evidence="6 7">MIWBW</strain>
    </source>
</reference>
<dbReference type="Proteomes" id="UP001207654">
    <property type="component" value="Unassembled WGS sequence"/>
</dbReference>
<dbReference type="InterPro" id="IPR036388">
    <property type="entry name" value="WH-like_DNA-bd_sf"/>
</dbReference>
<dbReference type="PANTHER" id="PTHR30126:SF40">
    <property type="entry name" value="HTH-TYPE TRANSCRIPTIONAL REGULATOR GLTR"/>
    <property type="match status" value="1"/>
</dbReference>
<accession>A0ABT4A448</accession>
<dbReference type="Pfam" id="PF00126">
    <property type="entry name" value="HTH_1"/>
    <property type="match status" value="1"/>
</dbReference>
<dbReference type="SUPFAM" id="SSF53850">
    <property type="entry name" value="Periplasmic binding protein-like II"/>
    <property type="match status" value="1"/>
</dbReference>
<evidence type="ECO:0000259" key="5">
    <source>
        <dbReference type="PROSITE" id="PS50931"/>
    </source>
</evidence>
<keyword evidence="2" id="KW-0805">Transcription regulation</keyword>
<dbReference type="Pfam" id="PF03466">
    <property type="entry name" value="LysR_substrate"/>
    <property type="match status" value="1"/>
</dbReference>
<dbReference type="PRINTS" id="PR00039">
    <property type="entry name" value="HTHLYSR"/>
</dbReference>
<dbReference type="PROSITE" id="PS50931">
    <property type="entry name" value="HTH_LYSR"/>
    <property type="match status" value="1"/>
</dbReference>
<keyword evidence="7" id="KW-1185">Reference proteome</keyword>
<dbReference type="CDD" id="cd05466">
    <property type="entry name" value="PBP2_LTTR_substrate"/>
    <property type="match status" value="1"/>
</dbReference>
<evidence type="ECO:0000256" key="1">
    <source>
        <dbReference type="ARBA" id="ARBA00009437"/>
    </source>
</evidence>
<gene>
    <name evidence="6" type="ORF">OV287_18270</name>
</gene>
<evidence type="ECO:0000313" key="7">
    <source>
        <dbReference type="Proteomes" id="UP001207654"/>
    </source>
</evidence>